<evidence type="ECO:0000259" key="5">
    <source>
        <dbReference type="Pfam" id="PF13399"/>
    </source>
</evidence>
<evidence type="ECO:0000256" key="4">
    <source>
        <dbReference type="SAM" id="SignalP"/>
    </source>
</evidence>
<evidence type="ECO:0000313" key="6">
    <source>
        <dbReference type="EMBL" id="MCG2576456.1"/>
    </source>
</evidence>
<dbReference type="PROSITE" id="PS50293">
    <property type="entry name" value="TPR_REGION"/>
    <property type="match status" value="1"/>
</dbReference>
<accession>A0ABS9K010</accession>
<dbReference type="PROSITE" id="PS50005">
    <property type="entry name" value="TPR"/>
    <property type="match status" value="2"/>
</dbReference>
<dbReference type="Pfam" id="PF13399">
    <property type="entry name" value="LytR_C"/>
    <property type="match status" value="1"/>
</dbReference>
<dbReference type="Proteomes" id="UP001165384">
    <property type="component" value="Unassembled WGS sequence"/>
</dbReference>
<proteinExistence type="predicted"/>
<dbReference type="RefSeq" id="WP_275708404.1">
    <property type="nucleotide sequence ID" value="NZ_JAKLTN010000001.1"/>
</dbReference>
<sequence length="363" mass="38125">MKLRLSVVALSAALATACTTTDNSRAKLDVRPTLSVRHSAESAASYYQLGRYFHGQNRLALAEEAYQRATALDAGHIDALNALGSLYAERGELERAAASFAQAVALAPDAAYLHSNLGYAYHLQGRPVAAYAELYQALRRDPGYERAWRNLQQLASLRPDPALTATIAARQFDQLPETLPGAQAVALPASPGDSETIRVAVATLPSVPALAAGSSDNAAVGEPAAIPPSPATEAAPVVAQPETSESASAAASPVDFSALHIEVSNGNGIPRFARNFRAQLKADGIPVSRVTNLGSFRLQESVVEYQPGHEPAARALNARLGLAARVVAAIKPRPRSDIRIALGRDATAPAGMAPKDKPPLARL</sequence>
<dbReference type="InterPro" id="IPR052346">
    <property type="entry name" value="O-mannosyl-transferase_TMTC"/>
</dbReference>
<dbReference type="Gene3D" id="1.25.40.10">
    <property type="entry name" value="Tetratricopeptide repeat domain"/>
    <property type="match status" value="1"/>
</dbReference>
<comment type="caution">
    <text evidence="6">The sequence shown here is derived from an EMBL/GenBank/DDBJ whole genome shotgun (WGS) entry which is preliminary data.</text>
</comment>
<protein>
    <submittedName>
        <fullName evidence="6">LytR C-terminal domain-containing protein</fullName>
    </submittedName>
</protein>
<dbReference type="EMBL" id="JAKLTN010000001">
    <property type="protein sequence ID" value="MCG2576456.1"/>
    <property type="molecule type" value="Genomic_DNA"/>
</dbReference>
<keyword evidence="1" id="KW-0677">Repeat</keyword>
<dbReference type="PROSITE" id="PS51257">
    <property type="entry name" value="PROKAR_LIPOPROTEIN"/>
    <property type="match status" value="1"/>
</dbReference>
<keyword evidence="7" id="KW-1185">Reference proteome</keyword>
<dbReference type="InterPro" id="IPR019734">
    <property type="entry name" value="TPR_rpt"/>
</dbReference>
<reference evidence="6" key="1">
    <citation type="submission" date="2022-01" db="EMBL/GenBank/DDBJ databases">
        <authorList>
            <person name="Jo J.-H."/>
            <person name="Im W.-T."/>
        </authorList>
    </citation>
    <scope>NUCLEOTIDE SEQUENCE</scope>
    <source>
        <strain evidence="6">XY25</strain>
    </source>
</reference>
<dbReference type="Pfam" id="PF13181">
    <property type="entry name" value="TPR_8"/>
    <property type="match status" value="1"/>
</dbReference>
<evidence type="ECO:0000313" key="7">
    <source>
        <dbReference type="Proteomes" id="UP001165384"/>
    </source>
</evidence>
<dbReference type="SMART" id="SM00028">
    <property type="entry name" value="TPR"/>
    <property type="match status" value="3"/>
</dbReference>
<organism evidence="6 7">
    <name type="scientific">Dechloromonas hankyongensis</name>
    <dbReference type="NCBI Taxonomy" id="2908002"/>
    <lineage>
        <taxon>Bacteria</taxon>
        <taxon>Pseudomonadati</taxon>
        <taxon>Pseudomonadota</taxon>
        <taxon>Betaproteobacteria</taxon>
        <taxon>Rhodocyclales</taxon>
        <taxon>Azonexaceae</taxon>
        <taxon>Dechloromonas</taxon>
    </lineage>
</organism>
<dbReference type="InterPro" id="IPR027381">
    <property type="entry name" value="LytR/CpsA/Psr_C"/>
</dbReference>
<dbReference type="InterPro" id="IPR011990">
    <property type="entry name" value="TPR-like_helical_dom_sf"/>
</dbReference>
<feature type="domain" description="LytR/CpsA/Psr regulator C-terminal" evidence="5">
    <location>
        <begin position="259"/>
        <end position="345"/>
    </location>
</feature>
<dbReference type="Pfam" id="PF13414">
    <property type="entry name" value="TPR_11"/>
    <property type="match status" value="1"/>
</dbReference>
<gene>
    <name evidence="6" type="ORF">LZ012_05545</name>
</gene>
<feature type="chain" id="PRO_5046978238" evidence="4">
    <location>
        <begin position="18"/>
        <end position="363"/>
    </location>
</feature>
<keyword evidence="4" id="KW-0732">Signal</keyword>
<feature type="repeat" description="TPR" evidence="3">
    <location>
        <begin position="77"/>
        <end position="110"/>
    </location>
</feature>
<feature type="repeat" description="TPR" evidence="3">
    <location>
        <begin position="43"/>
        <end position="76"/>
    </location>
</feature>
<evidence type="ECO:0000256" key="1">
    <source>
        <dbReference type="ARBA" id="ARBA00022737"/>
    </source>
</evidence>
<keyword evidence="2 3" id="KW-0802">TPR repeat</keyword>
<name>A0ABS9K010_9RHOO</name>
<evidence type="ECO:0000256" key="3">
    <source>
        <dbReference type="PROSITE-ProRule" id="PRU00339"/>
    </source>
</evidence>
<feature type="signal peptide" evidence="4">
    <location>
        <begin position="1"/>
        <end position="17"/>
    </location>
</feature>
<evidence type="ECO:0000256" key="2">
    <source>
        <dbReference type="ARBA" id="ARBA00022803"/>
    </source>
</evidence>
<dbReference type="PANTHER" id="PTHR44227">
    <property type="match status" value="1"/>
</dbReference>
<dbReference type="Gene3D" id="3.30.70.2390">
    <property type="match status" value="1"/>
</dbReference>
<dbReference type="PANTHER" id="PTHR44227:SF3">
    <property type="entry name" value="PROTEIN O-MANNOSYL-TRANSFERASE TMTC4"/>
    <property type="match status" value="1"/>
</dbReference>
<dbReference type="SUPFAM" id="SSF48452">
    <property type="entry name" value="TPR-like"/>
    <property type="match status" value="1"/>
</dbReference>